<protein>
    <recommendedName>
        <fullName evidence="6">Mid2 domain-containing protein</fullName>
    </recommendedName>
</protein>
<feature type="compositionally biased region" description="Polar residues" evidence="1">
    <location>
        <begin position="318"/>
        <end position="341"/>
    </location>
</feature>
<accession>A0A553IBA1</accession>
<organism evidence="4 5">
    <name type="scientific">Xylaria flabelliformis</name>
    <dbReference type="NCBI Taxonomy" id="2512241"/>
    <lineage>
        <taxon>Eukaryota</taxon>
        <taxon>Fungi</taxon>
        <taxon>Dikarya</taxon>
        <taxon>Ascomycota</taxon>
        <taxon>Pezizomycotina</taxon>
        <taxon>Sordariomycetes</taxon>
        <taxon>Xylariomycetidae</taxon>
        <taxon>Xylariales</taxon>
        <taxon>Xylariaceae</taxon>
        <taxon>Xylaria</taxon>
    </lineage>
</organism>
<feature type="region of interest" description="Disordered" evidence="1">
    <location>
        <begin position="60"/>
        <end position="98"/>
    </location>
</feature>
<feature type="compositionally biased region" description="Low complexity" evidence="1">
    <location>
        <begin position="510"/>
        <end position="520"/>
    </location>
</feature>
<feature type="chain" id="PRO_5022071201" description="Mid2 domain-containing protein" evidence="3">
    <location>
        <begin position="20"/>
        <end position="628"/>
    </location>
</feature>
<comment type="caution">
    <text evidence="4">The sequence shown here is derived from an EMBL/GenBank/DDBJ whole genome shotgun (WGS) entry which is preliminary data.</text>
</comment>
<name>A0A553IBA1_9PEZI</name>
<feature type="compositionally biased region" description="Low complexity" evidence="1">
    <location>
        <begin position="68"/>
        <end position="79"/>
    </location>
</feature>
<evidence type="ECO:0000256" key="3">
    <source>
        <dbReference type="SAM" id="SignalP"/>
    </source>
</evidence>
<feature type="compositionally biased region" description="Acidic residues" evidence="1">
    <location>
        <begin position="619"/>
        <end position="628"/>
    </location>
</feature>
<dbReference type="Proteomes" id="UP000319160">
    <property type="component" value="Unassembled WGS sequence"/>
</dbReference>
<proteinExistence type="predicted"/>
<keyword evidence="5" id="KW-1185">Reference proteome</keyword>
<evidence type="ECO:0000256" key="1">
    <source>
        <dbReference type="SAM" id="MobiDB-lite"/>
    </source>
</evidence>
<feature type="compositionally biased region" description="Low complexity" evidence="1">
    <location>
        <begin position="542"/>
        <end position="557"/>
    </location>
</feature>
<feature type="region of interest" description="Disordered" evidence="1">
    <location>
        <begin position="279"/>
        <end position="373"/>
    </location>
</feature>
<evidence type="ECO:0000313" key="4">
    <source>
        <dbReference type="EMBL" id="TRX97474.1"/>
    </source>
</evidence>
<feature type="transmembrane region" description="Helical" evidence="2">
    <location>
        <begin position="213"/>
        <end position="238"/>
    </location>
</feature>
<dbReference type="AlphaFoldDB" id="A0A553IBA1"/>
<sequence>MIIIDVLVLLPLVVIPISGFTIKLDGLDPFRDFDLITHATTRDIDAYDKIEEVNEKSLTEKEERLVGDSDPLTLSTSSSNRLRHERSPKSKEEDACGLHPLSDRCNDLISSRVSSSVSSSVSSAVSSSVSNNDASILTSSLSAARDEGFRDGQSRVSESAQSAIDSAKASASSAVESLFSVVRSTPSAGETVPSVADGSNRASHGLNINARQLAGIVVGVFFASSILSVLTTLLFLWYRRRKTAIMQNRRRFPVEEKKKMLWPTLGKLRGNLFYPSSPASGAAGRRDLSKILTPRLKRGRRSQSQHRMPFANPIPFTSPLSPGLNSDQMFPVSPMSNQPPGSSERDSSPSLGIGLYGNRTQTSSKSETSDVPPRGFLAIRNLTQPETPIIRIGGQETNPRLLSNVQTAHAFPLNERPAAFADFREGPDMRDATDRMERGMVTLTPIVRRSALSPPIIPLRFSSLNAQRGPPPMQSSAGLHDNDGTFLLSTDEESGDRDLEFSQNQSGLQSPSPSHSSIISQDLTQFDPGGPGPQPISRFSVSSAPLSLGYSASSSSPTPQEHQQHERSVISPLRPAPPSPSQLHSPVPRRLNAAVSLASLEPPINRNSQGEANRHTASEDEEAGTSGG</sequence>
<keyword evidence="2" id="KW-0472">Membrane</keyword>
<feature type="signal peptide" evidence="3">
    <location>
        <begin position="1"/>
        <end position="19"/>
    </location>
</feature>
<keyword evidence="2" id="KW-0812">Transmembrane</keyword>
<reference evidence="5" key="1">
    <citation type="submission" date="2019-06" db="EMBL/GenBank/DDBJ databases">
        <title>Draft genome sequence of the griseofulvin-producing fungus Xylaria cubensis strain G536.</title>
        <authorList>
            <person name="Mead M.E."/>
            <person name="Raja H.A."/>
            <person name="Steenwyk J.L."/>
            <person name="Knowles S.L."/>
            <person name="Oberlies N.H."/>
            <person name="Rokas A."/>
        </authorList>
    </citation>
    <scope>NUCLEOTIDE SEQUENCE [LARGE SCALE GENOMIC DNA]</scope>
    <source>
        <strain evidence="5">G536</strain>
    </source>
</reference>
<feature type="compositionally biased region" description="Basic and acidic residues" evidence="1">
    <location>
        <begin position="85"/>
        <end position="98"/>
    </location>
</feature>
<evidence type="ECO:0008006" key="6">
    <source>
        <dbReference type="Google" id="ProtNLM"/>
    </source>
</evidence>
<feature type="region of interest" description="Disordered" evidence="1">
    <location>
        <begin position="462"/>
        <end position="628"/>
    </location>
</feature>
<dbReference type="EMBL" id="VFLP01000006">
    <property type="protein sequence ID" value="TRX97474.1"/>
    <property type="molecule type" value="Genomic_DNA"/>
</dbReference>
<dbReference type="OrthoDB" id="4779261at2759"/>
<gene>
    <name evidence="4" type="ORF">FHL15_001752</name>
</gene>
<evidence type="ECO:0000313" key="5">
    <source>
        <dbReference type="Proteomes" id="UP000319160"/>
    </source>
</evidence>
<evidence type="ECO:0000256" key="2">
    <source>
        <dbReference type="SAM" id="Phobius"/>
    </source>
</evidence>
<keyword evidence="3" id="KW-0732">Signal</keyword>
<keyword evidence="2" id="KW-1133">Transmembrane helix</keyword>
<feature type="compositionally biased region" description="Basic residues" evidence="1">
    <location>
        <begin position="295"/>
        <end position="304"/>
    </location>
</feature>